<comment type="caution">
    <text evidence="2">The sequence shown here is derived from an EMBL/GenBank/DDBJ whole genome shotgun (WGS) entry which is preliminary data.</text>
</comment>
<dbReference type="Gene3D" id="3.20.20.450">
    <property type="entry name" value="EAL domain"/>
    <property type="match status" value="1"/>
</dbReference>
<dbReference type="Proteomes" id="UP000193749">
    <property type="component" value="Unassembled WGS sequence"/>
</dbReference>
<protein>
    <recommendedName>
        <fullName evidence="1">EAL domain-containing protein</fullName>
    </recommendedName>
</protein>
<feature type="domain" description="EAL" evidence="1">
    <location>
        <begin position="1"/>
        <end position="219"/>
    </location>
</feature>
<dbReference type="SMART" id="SM00052">
    <property type="entry name" value="EAL"/>
    <property type="match status" value="1"/>
</dbReference>
<dbReference type="EMBL" id="MLJI01000003">
    <property type="protein sequence ID" value="ORM88119.1"/>
    <property type="molecule type" value="Genomic_DNA"/>
</dbReference>
<keyword evidence="3" id="KW-1185">Reference proteome</keyword>
<dbReference type="PROSITE" id="PS50883">
    <property type="entry name" value="EAL"/>
    <property type="match status" value="1"/>
</dbReference>
<sequence>MSISGIQHALQPVAGIRLQPLVCLTSQEVVAHEVLSTFSPRLDIERYFQAISIEAASRLFFWQVDQIVQQHAEGIFSFNLPLRVLMSPHFLPRLQNYASHQRLMIELQDASALADLNAHQLSRFLQHSEHLRRSGWPLWLDDISEEALLRLTGTGYHFAAIKIAASLFQQSCSSRLHAMTRLARHITGCVIFEGIETHAHLAKAIASGAAVGQGFLWRE</sequence>
<dbReference type="PANTHER" id="PTHR33121">
    <property type="entry name" value="CYCLIC DI-GMP PHOSPHODIESTERASE PDEF"/>
    <property type="match status" value="1"/>
</dbReference>
<dbReference type="SUPFAM" id="SSF141868">
    <property type="entry name" value="EAL domain-like"/>
    <property type="match status" value="1"/>
</dbReference>
<dbReference type="AlphaFoldDB" id="A0A1X1EGV7"/>
<organism evidence="2 3">
    <name type="scientific">Pantoea cypripedii</name>
    <name type="common">Pectobacterium cypripedii</name>
    <name type="synonym">Erwinia cypripedii</name>
    <dbReference type="NCBI Taxonomy" id="55209"/>
    <lineage>
        <taxon>Bacteria</taxon>
        <taxon>Pseudomonadati</taxon>
        <taxon>Pseudomonadota</taxon>
        <taxon>Gammaproteobacteria</taxon>
        <taxon>Enterobacterales</taxon>
        <taxon>Erwiniaceae</taxon>
        <taxon>Pantoea</taxon>
    </lineage>
</organism>
<gene>
    <name evidence="2" type="ORF">HA50_29760</name>
</gene>
<dbReference type="Pfam" id="PF00563">
    <property type="entry name" value="EAL"/>
    <property type="match status" value="1"/>
</dbReference>
<dbReference type="OrthoDB" id="6623526at2"/>
<reference evidence="2 3" key="1">
    <citation type="journal article" date="2017" name="Antonie Van Leeuwenhoek">
        <title>Phylogenomic resolution of the bacterial genus Pantoea and its relationship with Erwinia and Tatumella.</title>
        <authorList>
            <person name="Palmer M."/>
            <person name="Steenkamp E.T."/>
            <person name="Coetzee M.P."/>
            <person name="Chan W.Y."/>
            <person name="van Zyl E."/>
            <person name="De Maayer P."/>
            <person name="Coutinho T.A."/>
            <person name="Blom J."/>
            <person name="Smits T.H."/>
            <person name="Duffy B."/>
            <person name="Venter S.N."/>
        </authorList>
    </citation>
    <scope>NUCLEOTIDE SEQUENCE [LARGE SCALE GENOMIC DNA]</scope>
    <source>
        <strain evidence="2 3">LMG 2657</strain>
    </source>
</reference>
<dbReference type="PANTHER" id="PTHR33121:SF70">
    <property type="entry name" value="SIGNALING PROTEIN YKOW"/>
    <property type="match status" value="1"/>
</dbReference>
<dbReference type="InterPro" id="IPR001633">
    <property type="entry name" value="EAL_dom"/>
</dbReference>
<accession>A0A1X1EGV7</accession>
<name>A0A1X1EGV7_PANCY</name>
<evidence type="ECO:0000259" key="1">
    <source>
        <dbReference type="PROSITE" id="PS50883"/>
    </source>
</evidence>
<proteinExistence type="predicted"/>
<dbReference type="InterPro" id="IPR035919">
    <property type="entry name" value="EAL_sf"/>
</dbReference>
<evidence type="ECO:0000313" key="2">
    <source>
        <dbReference type="EMBL" id="ORM88119.1"/>
    </source>
</evidence>
<dbReference type="STRING" id="55209.HA50_29760"/>
<evidence type="ECO:0000313" key="3">
    <source>
        <dbReference type="Proteomes" id="UP000193749"/>
    </source>
</evidence>
<dbReference type="InterPro" id="IPR050706">
    <property type="entry name" value="Cyclic-di-GMP_PDE-like"/>
</dbReference>
<dbReference type="RefSeq" id="WP_084881084.1">
    <property type="nucleotide sequence ID" value="NZ_JAGGMY010000004.1"/>
</dbReference>
<dbReference type="GO" id="GO:0071111">
    <property type="term" value="F:cyclic-guanylate-specific phosphodiesterase activity"/>
    <property type="evidence" value="ECO:0007669"/>
    <property type="project" value="InterPro"/>
</dbReference>